<evidence type="ECO:0000313" key="3">
    <source>
        <dbReference type="EMBL" id="QKM63182.1"/>
    </source>
</evidence>
<dbReference type="InterPro" id="IPR001303">
    <property type="entry name" value="Aldolase_II/adducin_N"/>
</dbReference>
<evidence type="ECO:0000256" key="1">
    <source>
        <dbReference type="ARBA" id="ARBA00037961"/>
    </source>
</evidence>
<evidence type="ECO:0000259" key="2">
    <source>
        <dbReference type="SMART" id="SM01007"/>
    </source>
</evidence>
<reference evidence="3 4" key="1">
    <citation type="submission" date="2018-04" db="EMBL/GenBank/DDBJ databases">
        <title>Polynucleobacter sp. LimPoW16 genome.</title>
        <authorList>
            <person name="Hahn M.W."/>
        </authorList>
    </citation>
    <scope>NUCLEOTIDE SEQUENCE [LARGE SCALE GENOMIC DNA]</scope>
    <source>
        <strain evidence="3 4">LimPoW16</strain>
    </source>
</reference>
<comment type="similarity">
    <text evidence="1">Belongs to the aldolase class II family.</text>
</comment>
<dbReference type="InterPro" id="IPR036409">
    <property type="entry name" value="Aldolase_II/adducin_N_sf"/>
</dbReference>
<accession>A0A6M9PTK0</accession>
<dbReference type="SMART" id="SM01007">
    <property type="entry name" value="Aldolase_II"/>
    <property type="match status" value="1"/>
</dbReference>
<dbReference type="GO" id="GO:0005856">
    <property type="term" value="C:cytoskeleton"/>
    <property type="evidence" value="ECO:0007669"/>
    <property type="project" value="TreeGrafter"/>
</dbReference>
<feature type="domain" description="Class II aldolase/adducin N-terminal" evidence="2">
    <location>
        <begin position="18"/>
        <end position="197"/>
    </location>
</feature>
<dbReference type="Proteomes" id="UP000500806">
    <property type="component" value="Chromosome"/>
</dbReference>
<dbReference type="KEGG" id="pani:DCO16_09055"/>
<dbReference type="Pfam" id="PF00596">
    <property type="entry name" value="Aldolase_II"/>
    <property type="match status" value="1"/>
</dbReference>
<keyword evidence="4" id="KW-1185">Reference proteome</keyword>
<sequence length="244" mass="26676">MEKEMTAHISAQEQKIREDLATAYCLAAKLGWGDGVYTHISAALPQEPGAYLINQFGLLFHEVTPQNLVKVNTLGEIISGTGPVNQSGFAIHGAIHTARADAQCVLHLHVDAVIAVSAQKQGLLPMSQHALRFYEDVGYHEYQGLALSANEQDALIQNLGNKKVLLLRNHGSVICGSSVQQAFYLMDVLSKACTIQLLAGNVDHITLPSPEVCELTYHQLCADGEQEGQIEWPAYQRLQHLLSQ</sequence>
<protein>
    <submittedName>
        <fullName evidence="3">Class II aldolase</fullName>
    </submittedName>
</protein>
<proteinExistence type="inferred from homology"/>
<dbReference type="AlphaFoldDB" id="A0A6M9PTK0"/>
<dbReference type="Gene3D" id="3.40.225.10">
    <property type="entry name" value="Class II aldolase/adducin N-terminal domain"/>
    <property type="match status" value="1"/>
</dbReference>
<evidence type="ECO:0000313" key="4">
    <source>
        <dbReference type="Proteomes" id="UP000500806"/>
    </source>
</evidence>
<dbReference type="PANTHER" id="PTHR10672">
    <property type="entry name" value="ADDUCIN"/>
    <property type="match status" value="1"/>
</dbReference>
<dbReference type="PANTHER" id="PTHR10672:SF3">
    <property type="entry name" value="PROTEIN HU-LI TAI SHAO"/>
    <property type="match status" value="1"/>
</dbReference>
<dbReference type="SUPFAM" id="SSF53639">
    <property type="entry name" value="AraD/HMP-PK domain-like"/>
    <property type="match status" value="1"/>
</dbReference>
<name>A0A6M9PTK0_9BURK</name>
<dbReference type="EMBL" id="CP028941">
    <property type="protein sequence ID" value="QKM63182.1"/>
    <property type="molecule type" value="Genomic_DNA"/>
</dbReference>
<dbReference type="GO" id="GO:0051015">
    <property type="term" value="F:actin filament binding"/>
    <property type="evidence" value="ECO:0007669"/>
    <property type="project" value="TreeGrafter"/>
</dbReference>
<gene>
    <name evidence="3" type="ORF">DCO16_09055</name>
</gene>
<dbReference type="NCBIfam" id="NF005451">
    <property type="entry name" value="PRK07044.1"/>
    <property type="match status" value="1"/>
</dbReference>
<organism evidence="3 4">
    <name type="scientific">Polynucleobacter antarcticus</name>
    <dbReference type="NCBI Taxonomy" id="1743162"/>
    <lineage>
        <taxon>Bacteria</taxon>
        <taxon>Pseudomonadati</taxon>
        <taxon>Pseudomonadota</taxon>
        <taxon>Betaproteobacteria</taxon>
        <taxon>Burkholderiales</taxon>
        <taxon>Burkholderiaceae</taxon>
        <taxon>Polynucleobacter</taxon>
    </lineage>
</organism>
<dbReference type="InterPro" id="IPR051017">
    <property type="entry name" value="Aldolase-II_Adducin_sf"/>
</dbReference>